<proteinExistence type="inferred from homology"/>
<keyword evidence="2" id="KW-0479">Metal-binding</keyword>
<dbReference type="PROSITE" id="PS51257">
    <property type="entry name" value="PROKAR_LIPOPROTEIN"/>
    <property type="match status" value="1"/>
</dbReference>
<evidence type="ECO:0000256" key="4">
    <source>
        <dbReference type="SAM" id="SignalP"/>
    </source>
</evidence>
<evidence type="ECO:0000313" key="6">
    <source>
        <dbReference type="EMBL" id="MBB4246201.1"/>
    </source>
</evidence>
<comment type="cofactor">
    <cofactor evidence="2">
        <name>Zn(2+)</name>
        <dbReference type="ChEBI" id="CHEBI:29105"/>
    </cofactor>
    <text evidence="2">Binds 1 zinc ion per subunit.</text>
</comment>
<dbReference type="InterPro" id="IPR018152">
    <property type="entry name" value="SOD_Cu/Zn_BS"/>
</dbReference>
<accession>A0A840G4E7</accession>
<comment type="cofactor">
    <cofactor evidence="2">
        <name>Cu cation</name>
        <dbReference type="ChEBI" id="CHEBI:23378"/>
    </cofactor>
    <text evidence="2">Binds 1 copper ion per subunit.</text>
</comment>
<feature type="chain" id="PRO_5033062424" description="Superoxide dismutase [Cu-Zn]" evidence="4">
    <location>
        <begin position="18"/>
        <end position="172"/>
    </location>
</feature>
<dbReference type="SUPFAM" id="SSF49329">
    <property type="entry name" value="Cu,Zn superoxide dismutase-like"/>
    <property type="match status" value="1"/>
</dbReference>
<dbReference type="RefSeq" id="WP_153115754.1">
    <property type="nucleotide sequence ID" value="NZ_JACIGE010000002.1"/>
</dbReference>
<dbReference type="PROSITE" id="PS00332">
    <property type="entry name" value="SOD_CU_ZN_2"/>
    <property type="match status" value="1"/>
</dbReference>
<dbReference type="PROSITE" id="PS00087">
    <property type="entry name" value="SOD_CU_ZN_1"/>
    <property type="match status" value="1"/>
</dbReference>
<dbReference type="EC" id="1.15.1.1" evidence="2"/>
<evidence type="ECO:0000256" key="2">
    <source>
        <dbReference type="RuleBase" id="RU000393"/>
    </source>
</evidence>
<sequence>MRTTSLFVSLAAVAAVAGCASVPEHPAAEAKVAPTAGNTASGVVRFFPEDGRLRVTADISGLTPGAHGFHVHDKGDCSAPDGSSAGGHFNPGGKAHGHPDSTEHHAGDLPQLLADAAGVAHLSAYSSVLSVGGLSGDVLGRSVVIHAANDDFKTQPAGNSGARLACGVIVAR</sequence>
<dbReference type="EMBL" id="JACIGE010000002">
    <property type="protein sequence ID" value="MBB4246201.1"/>
    <property type="molecule type" value="Genomic_DNA"/>
</dbReference>
<organism evidence="6 7">
    <name type="scientific">Rhodocyclus tenuis</name>
    <name type="common">Rhodospirillum tenue</name>
    <dbReference type="NCBI Taxonomy" id="1066"/>
    <lineage>
        <taxon>Bacteria</taxon>
        <taxon>Pseudomonadati</taxon>
        <taxon>Pseudomonadota</taxon>
        <taxon>Betaproteobacteria</taxon>
        <taxon>Rhodocyclales</taxon>
        <taxon>Rhodocyclaceae</taxon>
        <taxon>Rhodocyclus</taxon>
    </lineage>
</organism>
<comment type="catalytic activity">
    <reaction evidence="2">
        <text>2 superoxide + 2 H(+) = H2O2 + O2</text>
        <dbReference type="Rhea" id="RHEA:20696"/>
        <dbReference type="ChEBI" id="CHEBI:15378"/>
        <dbReference type="ChEBI" id="CHEBI:15379"/>
        <dbReference type="ChEBI" id="CHEBI:16240"/>
        <dbReference type="ChEBI" id="CHEBI:18421"/>
        <dbReference type="EC" id="1.15.1.1"/>
    </reaction>
</comment>
<dbReference type="GO" id="GO:0004784">
    <property type="term" value="F:superoxide dismutase activity"/>
    <property type="evidence" value="ECO:0007669"/>
    <property type="project" value="UniProtKB-EC"/>
</dbReference>
<dbReference type="Proteomes" id="UP000587070">
    <property type="component" value="Unassembled WGS sequence"/>
</dbReference>
<evidence type="ECO:0000259" key="5">
    <source>
        <dbReference type="Pfam" id="PF00080"/>
    </source>
</evidence>
<comment type="caution">
    <text evidence="6">The sequence shown here is derived from an EMBL/GenBank/DDBJ whole genome shotgun (WGS) entry which is preliminary data.</text>
</comment>
<dbReference type="PANTHER" id="PTHR10003">
    <property type="entry name" value="SUPEROXIDE DISMUTASE CU-ZN -RELATED"/>
    <property type="match status" value="1"/>
</dbReference>
<keyword evidence="2 6" id="KW-0560">Oxidoreductase</keyword>
<dbReference type="OrthoDB" id="5431326at2"/>
<dbReference type="CDD" id="cd00305">
    <property type="entry name" value="Cu-Zn_Superoxide_Dismutase"/>
    <property type="match status" value="1"/>
</dbReference>
<name>A0A840G4E7_RHOTE</name>
<feature type="signal peptide" evidence="4">
    <location>
        <begin position="1"/>
        <end position="17"/>
    </location>
</feature>
<protein>
    <recommendedName>
        <fullName evidence="2">Superoxide dismutase [Cu-Zn]</fullName>
        <ecNumber evidence="2">1.15.1.1</ecNumber>
    </recommendedName>
</protein>
<dbReference type="InterPro" id="IPR036423">
    <property type="entry name" value="SOD-like_Cu/Zn_dom_sf"/>
</dbReference>
<dbReference type="InterPro" id="IPR024134">
    <property type="entry name" value="SOD_Cu/Zn_/chaperone"/>
</dbReference>
<reference evidence="6 7" key="1">
    <citation type="submission" date="2020-08" db="EMBL/GenBank/DDBJ databases">
        <title>Genome sequencing of Purple Non-Sulfur Bacteria from various extreme environments.</title>
        <authorList>
            <person name="Mayer M."/>
        </authorList>
    </citation>
    <scope>NUCLEOTIDE SEQUENCE [LARGE SCALE GENOMIC DNA]</scope>
    <source>
        <strain evidence="6 7">2761</strain>
    </source>
</reference>
<dbReference type="Gene3D" id="2.60.40.200">
    <property type="entry name" value="Superoxide dismutase, copper/zinc binding domain"/>
    <property type="match status" value="1"/>
</dbReference>
<feature type="compositionally biased region" description="Basic and acidic residues" evidence="3">
    <location>
        <begin position="97"/>
        <end position="106"/>
    </location>
</feature>
<evidence type="ECO:0000256" key="3">
    <source>
        <dbReference type="SAM" id="MobiDB-lite"/>
    </source>
</evidence>
<keyword evidence="7" id="KW-1185">Reference proteome</keyword>
<gene>
    <name evidence="6" type="ORF">GGD90_000558</name>
</gene>
<comment type="function">
    <text evidence="2">Destroys radicals which are normally produced within the cells and which are toxic to biological systems.</text>
</comment>
<feature type="domain" description="Superoxide dismutase copper/zinc binding" evidence="5">
    <location>
        <begin position="41"/>
        <end position="169"/>
    </location>
</feature>
<keyword evidence="2" id="KW-0862">Zinc</keyword>
<evidence type="ECO:0000313" key="7">
    <source>
        <dbReference type="Proteomes" id="UP000587070"/>
    </source>
</evidence>
<comment type="similarity">
    <text evidence="1 2">Belongs to the Cu-Zn superoxide dismutase family.</text>
</comment>
<keyword evidence="4" id="KW-0732">Signal</keyword>
<feature type="region of interest" description="Disordered" evidence="3">
    <location>
        <begin position="73"/>
        <end position="106"/>
    </location>
</feature>
<keyword evidence="2" id="KW-0186">Copper</keyword>
<dbReference type="InterPro" id="IPR001424">
    <property type="entry name" value="SOD_Cu_Zn_dom"/>
</dbReference>
<evidence type="ECO:0000256" key="1">
    <source>
        <dbReference type="ARBA" id="ARBA00010457"/>
    </source>
</evidence>
<dbReference type="Pfam" id="PF00080">
    <property type="entry name" value="Sod_Cu"/>
    <property type="match status" value="1"/>
</dbReference>
<dbReference type="GO" id="GO:0005507">
    <property type="term" value="F:copper ion binding"/>
    <property type="evidence" value="ECO:0007669"/>
    <property type="project" value="InterPro"/>
</dbReference>
<dbReference type="AlphaFoldDB" id="A0A840G4E7"/>